<sequence>MSADRIEHSVRTRLFLLTTFEEVAATIRQQFRGDVTARHKTNPHDVVTDLDQQVQRDLERRLTHYLPGSAVFAEEDFQNVPISALSGAFSEAVNEDQAVWIVDPIDGTSNFVHGFPFFAISVALWQHGELAAAVVLNPISQEAFSADLTRAYRHSPESAEQVLASSPGREQARAALSTSHPAAEVLNEDATKQLAIFADLVTGFATVRRPICASLELCYVAAGYSDATLAVDSRPWDAAAGALIAQQAGATLHPYWYGPALPQPAFAAPCYIASAKPYPLLQEAAERIALLRAEAEM</sequence>
<dbReference type="PANTHER" id="PTHR20854:SF4">
    <property type="entry name" value="INOSITOL-1-MONOPHOSPHATASE-RELATED"/>
    <property type="match status" value="1"/>
</dbReference>
<dbReference type="InterPro" id="IPR020583">
    <property type="entry name" value="Inositol_monoP_metal-BS"/>
</dbReference>
<comment type="caution">
    <text evidence="6">The sequence shown here is derived from an EMBL/GenBank/DDBJ whole genome shotgun (WGS) entry which is preliminary data.</text>
</comment>
<comment type="catalytic activity">
    <reaction evidence="1">
        <text>a myo-inositol phosphate + H2O = myo-inositol + phosphate</text>
        <dbReference type="Rhea" id="RHEA:24056"/>
        <dbReference type="ChEBI" id="CHEBI:15377"/>
        <dbReference type="ChEBI" id="CHEBI:17268"/>
        <dbReference type="ChEBI" id="CHEBI:43474"/>
        <dbReference type="ChEBI" id="CHEBI:84139"/>
        <dbReference type="EC" id="3.1.3.25"/>
    </reaction>
</comment>
<dbReference type="EMBL" id="JBHLUB010000026">
    <property type="protein sequence ID" value="MFC0581863.1"/>
    <property type="molecule type" value="Genomic_DNA"/>
</dbReference>
<name>A0ABV6P9R6_9MICC</name>
<evidence type="ECO:0000256" key="5">
    <source>
        <dbReference type="ARBA" id="ARBA00022842"/>
    </source>
</evidence>
<evidence type="ECO:0000313" key="7">
    <source>
        <dbReference type="Proteomes" id="UP001589862"/>
    </source>
</evidence>
<dbReference type="PROSITE" id="PS00630">
    <property type="entry name" value="IMP_2"/>
    <property type="match status" value="1"/>
</dbReference>
<dbReference type="CDD" id="cd01637">
    <property type="entry name" value="IMPase_like"/>
    <property type="match status" value="1"/>
</dbReference>
<dbReference type="RefSeq" id="WP_377458586.1">
    <property type="nucleotide sequence ID" value="NZ_JBHLUB010000026.1"/>
</dbReference>
<dbReference type="PANTHER" id="PTHR20854">
    <property type="entry name" value="INOSITOL MONOPHOSPHATASE"/>
    <property type="match status" value="1"/>
</dbReference>
<proteinExistence type="predicted"/>
<dbReference type="Pfam" id="PF00459">
    <property type="entry name" value="Inositol_P"/>
    <property type="match status" value="1"/>
</dbReference>
<keyword evidence="3" id="KW-0479">Metal-binding</keyword>
<dbReference type="InterPro" id="IPR020550">
    <property type="entry name" value="Inositol_monophosphatase_CS"/>
</dbReference>
<dbReference type="Gene3D" id="3.30.540.10">
    <property type="entry name" value="Fructose-1,6-Bisphosphatase, subunit A, domain 1"/>
    <property type="match status" value="1"/>
</dbReference>
<evidence type="ECO:0000256" key="2">
    <source>
        <dbReference type="ARBA" id="ARBA00013106"/>
    </source>
</evidence>
<dbReference type="Gene3D" id="3.40.190.80">
    <property type="match status" value="1"/>
</dbReference>
<protein>
    <recommendedName>
        <fullName evidence="2">inositol-phosphate phosphatase</fullName>
        <ecNumber evidence="2">3.1.3.25</ecNumber>
    </recommendedName>
</protein>
<keyword evidence="7" id="KW-1185">Reference proteome</keyword>
<organism evidence="6 7">
    <name type="scientific">Micrococcoides hystricis</name>
    <dbReference type="NCBI Taxonomy" id="1572761"/>
    <lineage>
        <taxon>Bacteria</taxon>
        <taxon>Bacillati</taxon>
        <taxon>Actinomycetota</taxon>
        <taxon>Actinomycetes</taxon>
        <taxon>Micrococcales</taxon>
        <taxon>Micrococcaceae</taxon>
        <taxon>Micrococcoides</taxon>
    </lineage>
</organism>
<dbReference type="PRINTS" id="PR00377">
    <property type="entry name" value="IMPHPHTASES"/>
</dbReference>
<dbReference type="Proteomes" id="UP001589862">
    <property type="component" value="Unassembled WGS sequence"/>
</dbReference>
<keyword evidence="4" id="KW-0378">Hydrolase</keyword>
<accession>A0ABV6P9R6</accession>
<evidence type="ECO:0000313" key="6">
    <source>
        <dbReference type="EMBL" id="MFC0581863.1"/>
    </source>
</evidence>
<reference evidence="6 7" key="1">
    <citation type="submission" date="2024-09" db="EMBL/GenBank/DDBJ databases">
        <authorList>
            <person name="Sun Q."/>
            <person name="Mori K."/>
        </authorList>
    </citation>
    <scope>NUCLEOTIDE SEQUENCE [LARGE SCALE GENOMIC DNA]</scope>
    <source>
        <strain evidence="6 7">NCAIM B.02604</strain>
    </source>
</reference>
<dbReference type="InterPro" id="IPR000760">
    <property type="entry name" value="Inositol_monophosphatase-like"/>
</dbReference>
<gene>
    <name evidence="6" type="ORF">ACFFFR_05640</name>
</gene>
<evidence type="ECO:0000256" key="1">
    <source>
        <dbReference type="ARBA" id="ARBA00001033"/>
    </source>
</evidence>
<dbReference type="EC" id="3.1.3.25" evidence="2"/>
<dbReference type="PROSITE" id="PS00629">
    <property type="entry name" value="IMP_1"/>
    <property type="match status" value="1"/>
</dbReference>
<evidence type="ECO:0000256" key="4">
    <source>
        <dbReference type="ARBA" id="ARBA00022801"/>
    </source>
</evidence>
<keyword evidence="5" id="KW-0460">Magnesium</keyword>
<evidence type="ECO:0000256" key="3">
    <source>
        <dbReference type="ARBA" id="ARBA00022723"/>
    </source>
</evidence>
<dbReference type="SUPFAM" id="SSF56655">
    <property type="entry name" value="Carbohydrate phosphatase"/>
    <property type="match status" value="1"/>
</dbReference>